<dbReference type="HOGENOM" id="CLU_028794_1_0_9"/>
<keyword evidence="2" id="KW-0520">NAD</keyword>
<dbReference type="InterPro" id="IPR015590">
    <property type="entry name" value="Aldehyde_DH_dom"/>
</dbReference>
<dbReference type="SUPFAM" id="SSF53720">
    <property type="entry name" value="ALDH-like"/>
    <property type="match status" value="1"/>
</dbReference>
<proteinExistence type="predicted"/>
<dbReference type="EMBL" id="FP565809">
    <property type="protein sequence ID" value="CBH20800.1"/>
    <property type="molecule type" value="Genomic_DNA"/>
</dbReference>
<evidence type="ECO:0000256" key="1">
    <source>
        <dbReference type="ARBA" id="ARBA00023002"/>
    </source>
</evidence>
<evidence type="ECO:0000313" key="4">
    <source>
        <dbReference type="EMBL" id="CBH20800.1"/>
    </source>
</evidence>
<dbReference type="STRING" id="1511.CLOST_0674"/>
<dbReference type="Gene3D" id="3.40.605.10">
    <property type="entry name" value="Aldehyde Dehydrogenase, Chain A, domain 1"/>
    <property type="match status" value="1"/>
</dbReference>
<sequence length="503" mass="54456">MKAGDIVQDFITERDVEKIIEQVLSKLEPVIEQVKPKEINMLPNKTNIDFSQNANGIFESIDLAVESALEAHIILTSYKLEDREKMIQSIRKEVLGDIENIARLVYEETKLGKYEDKIAKINLAASKTPGTEDIKTSAISGDYGLTIEEMAPFGVIGAVTPVTNPVETLINNAISMISGGNSVVFNVHPSSKKSSAYTVELINKAVLKAGGPQNLVTMVKEPTIETVNQLSSHPRISMMVGTGGPGLVKSLLKSGKKTIGAGAGNPPVVVDETADMNLAAKGIIEGASFDNNILCIAEKEVFVVNEVADDLIYNMLSSGAYMLNQEELEKVMKLTLVEDEDLGAKSCTLSPKKKYHVHKNWVGKDASKILSEIGITKQDVKLLICEVDSDHPYVTLEQMMPILPLVRCSDVDEAIKLAVKAEGTNKHTASIFSRNVDNMTKFARAINTTIFVKNAPTLAGVGYKGEGNATFTIAGPTGEGITSAKTFTRVRRCVLAEGGFRIV</sequence>
<keyword evidence="1" id="KW-0560">Oxidoreductase</keyword>
<dbReference type="KEGG" id="cst:CLOST_0674"/>
<dbReference type="CDD" id="cd07121">
    <property type="entry name" value="ALDH_EutE"/>
    <property type="match status" value="1"/>
</dbReference>
<dbReference type="NCBIfam" id="NF011927">
    <property type="entry name" value="PRK15398.1"/>
    <property type="match status" value="1"/>
</dbReference>
<evidence type="ECO:0000313" key="5">
    <source>
        <dbReference type="Proteomes" id="UP000007041"/>
    </source>
</evidence>
<dbReference type="Proteomes" id="UP000007041">
    <property type="component" value="Chromosome"/>
</dbReference>
<protein>
    <submittedName>
        <fullName evidence="4">Putative aldehyde dehydrogenase, ethanolamine utilization protein</fullName>
    </submittedName>
</protein>
<dbReference type="InterPro" id="IPR012408">
    <property type="entry name" value="Acetald_propionald_DH-rel"/>
</dbReference>
<dbReference type="eggNOG" id="COG1012">
    <property type="taxonomic scope" value="Bacteria"/>
</dbReference>
<dbReference type="InterPro" id="IPR016161">
    <property type="entry name" value="Ald_DH/histidinol_DH"/>
</dbReference>
<dbReference type="GO" id="GO:0008774">
    <property type="term" value="F:acetaldehyde dehydrogenase (acetylating) activity"/>
    <property type="evidence" value="ECO:0007669"/>
    <property type="project" value="InterPro"/>
</dbReference>
<accession>E3PWI5</accession>
<dbReference type="Pfam" id="PF00171">
    <property type="entry name" value="Aldedh"/>
    <property type="match status" value="1"/>
</dbReference>
<evidence type="ECO:0000259" key="3">
    <source>
        <dbReference type="Pfam" id="PF00171"/>
    </source>
</evidence>
<dbReference type="Gene3D" id="3.40.309.10">
    <property type="entry name" value="Aldehyde Dehydrogenase, Chain A, domain 2"/>
    <property type="match status" value="1"/>
</dbReference>
<evidence type="ECO:0000256" key="2">
    <source>
        <dbReference type="ARBA" id="ARBA00023027"/>
    </source>
</evidence>
<dbReference type="InterPro" id="IPR016163">
    <property type="entry name" value="Ald_DH_C"/>
</dbReference>
<reference evidence="5" key="1">
    <citation type="journal article" date="2010" name="BMC Genomics">
        <title>Clostridium sticklandii, a specialist in amino acid degradation:revisiting its metabolism through its genome sequence.</title>
        <authorList>
            <person name="Fonknechten N."/>
            <person name="Chaussonnerie S."/>
            <person name="Tricot S."/>
            <person name="Lajus A."/>
            <person name="Andreesen J.R."/>
            <person name="Perchat N."/>
            <person name="Pelletier E."/>
            <person name="Gouyvenoux M."/>
            <person name="Barbe V."/>
            <person name="Salanoubat M."/>
            <person name="Le Paslier D."/>
            <person name="Weissenbach J."/>
            <person name="Cohen G.N."/>
            <person name="Kreimeyer A."/>
        </authorList>
    </citation>
    <scope>NUCLEOTIDE SEQUENCE [LARGE SCALE GENOMIC DNA]</scope>
    <source>
        <strain evidence="5">ATCC 12662 / DSM 519 / JCM 1433 / CCUG 9281 / NCIMB 10654 / HF</strain>
    </source>
</reference>
<dbReference type="AlphaFoldDB" id="E3PWI5"/>
<feature type="domain" description="Aldehyde dehydrogenase" evidence="3">
    <location>
        <begin position="58"/>
        <end position="456"/>
    </location>
</feature>
<organism evidence="4 5">
    <name type="scientific">Acetoanaerobium sticklandii (strain ATCC 12662 / DSM 519 / JCM 1433 / CCUG 9281 / NCIMB 10654 / HF)</name>
    <name type="common">Clostridium sticklandii</name>
    <dbReference type="NCBI Taxonomy" id="499177"/>
    <lineage>
        <taxon>Bacteria</taxon>
        <taxon>Bacillati</taxon>
        <taxon>Bacillota</taxon>
        <taxon>Clostridia</taxon>
        <taxon>Peptostreptococcales</taxon>
        <taxon>Filifactoraceae</taxon>
        <taxon>Acetoanaerobium</taxon>
    </lineage>
</organism>
<gene>
    <name evidence="4" type="primary">eutE</name>
    <name evidence="4" type="ordered locus">CLOST_0674</name>
</gene>
<keyword evidence="5" id="KW-1185">Reference proteome</keyword>
<dbReference type="InterPro" id="IPR016162">
    <property type="entry name" value="Ald_DH_N"/>
</dbReference>
<dbReference type="PANTHER" id="PTHR11699">
    <property type="entry name" value="ALDEHYDE DEHYDROGENASE-RELATED"/>
    <property type="match status" value="1"/>
</dbReference>
<name>E3PWI5_ACESD</name>
<dbReference type="PIRSF" id="PIRSF036410">
    <property type="entry name" value="EutE_PduP"/>
    <property type="match status" value="1"/>
</dbReference>